<comment type="caution">
    <text evidence="1">The sequence shown here is derived from an EMBL/GenBank/DDBJ whole genome shotgun (WGS) entry which is preliminary data.</text>
</comment>
<evidence type="ECO:0000313" key="2">
    <source>
        <dbReference type="Proteomes" id="UP000018936"/>
    </source>
</evidence>
<dbReference type="Proteomes" id="UP000018936">
    <property type="component" value="Unassembled WGS sequence"/>
</dbReference>
<proteinExistence type="predicted"/>
<evidence type="ECO:0000313" key="1">
    <source>
        <dbReference type="EMBL" id="ETE64279.1"/>
    </source>
</evidence>
<accession>V8NPR6</accession>
<protein>
    <submittedName>
        <fullName evidence="1">Uncharacterized protein</fullName>
    </submittedName>
</protein>
<reference evidence="1 2" key="1">
    <citation type="journal article" date="2013" name="Proc. Natl. Acad. Sci. U.S.A.">
        <title>The king cobra genome reveals dynamic gene evolution and adaptation in the snake venom system.</title>
        <authorList>
            <person name="Vonk F.J."/>
            <person name="Casewell N.R."/>
            <person name="Henkel C.V."/>
            <person name="Heimberg A.M."/>
            <person name="Jansen H.J."/>
            <person name="McCleary R.J."/>
            <person name="Kerkkamp H.M."/>
            <person name="Vos R.A."/>
            <person name="Guerreiro I."/>
            <person name="Calvete J.J."/>
            <person name="Wuster W."/>
            <person name="Woods A.E."/>
            <person name="Logan J.M."/>
            <person name="Harrison R.A."/>
            <person name="Castoe T.A."/>
            <person name="de Koning A.P."/>
            <person name="Pollock D.D."/>
            <person name="Yandell M."/>
            <person name="Calderon D."/>
            <person name="Renjifo C."/>
            <person name="Currier R.B."/>
            <person name="Salgado D."/>
            <person name="Pla D."/>
            <person name="Sanz L."/>
            <person name="Hyder A.S."/>
            <person name="Ribeiro J.M."/>
            <person name="Arntzen J.W."/>
            <person name="van den Thillart G.E."/>
            <person name="Boetzer M."/>
            <person name="Pirovano W."/>
            <person name="Dirks R.P."/>
            <person name="Spaink H.P."/>
            <person name="Duboule D."/>
            <person name="McGlinn E."/>
            <person name="Kini R.M."/>
            <person name="Richardson M.K."/>
        </authorList>
    </citation>
    <scope>NUCLEOTIDE SEQUENCE</scope>
    <source>
        <tissue evidence="1">Blood</tissue>
    </source>
</reference>
<dbReference type="EMBL" id="AZIM01002321">
    <property type="protein sequence ID" value="ETE64279.1"/>
    <property type="molecule type" value="Genomic_DNA"/>
</dbReference>
<dbReference type="AlphaFoldDB" id="V8NPR6"/>
<keyword evidence="2" id="KW-1185">Reference proteome</keyword>
<feature type="non-terminal residue" evidence="1">
    <location>
        <position position="1"/>
    </location>
</feature>
<gene>
    <name evidence="1" type="ORF">L345_09960</name>
</gene>
<sequence length="69" mass="8119">MEEYRGSNLLSFLRMKSWFAAGRVFRQRTVIPEVARCKWEAAKKRKGQMVNKGLPAEMKTEPPLRYQCI</sequence>
<name>V8NPR6_OPHHA</name>
<organism evidence="1 2">
    <name type="scientific">Ophiophagus hannah</name>
    <name type="common">King cobra</name>
    <name type="synonym">Naja hannah</name>
    <dbReference type="NCBI Taxonomy" id="8665"/>
    <lineage>
        <taxon>Eukaryota</taxon>
        <taxon>Metazoa</taxon>
        <taxon>Chordata</taxon>
        <taxon>Craniata</taxon>
        <taxon>Vertebrata</taxon>
        <taxon>Euteleostomi</taxon>
        <taxon>Lepidosauria</taxon>
        <taxon>Squamata</taxon>
        <taxon>Bifurcata</taxon>
        <taxon>Unidentata</taxon>
        <taxon>Episquamata</taxon>
        <taxon>Toxicofera</taxon>
        <taxon>Serpentes</taxon>
        <taxon>Colubroidea</taxon>
        <taxon>Elapidae</taxon>
        <taxon>Elapinae</taxon>
        <taxon>Ophiophagus</taxon>
    </lineage>
</organism>